<dbReference type="PANTHER" id="PTHR43289">
    <property type="entry name" value="MITOGEN-ACTIVATED PROTEIN KINASE KINASE KINASE 20-RELATED"/>
    <property type="match status" value="1"/>
</dbReference>
<reference evidence="9 10" key="1">
    <citation type="submission" date="2020-08" db="EMBL/GenBank/DDBJ databases">
        <title>Genomic Encyclopedia of Type Strains, Phase IV (KMG-IV): sequencing the most valuable type-strain genomes for metagenomic binning, comparative biology and taxonomic classification.</title>
        <authorList>
            <person name="Goeker M."/>
        </authorList>
    </citation>
    <scope>NUCLEOTIDE SEQUENCE [LARGE SCALE GENOMIC DNA]</scope>
    <source>
        <strain evidence="9 10">DSM 44197</strain>
    </source>
</reference>
<evidence type="ECO:0000256" key="4">
    <source>
        <dbReference type="ARBA" id="ARBA00022840"/>
    </source>
</evidence>
<evidence type="ECO:0000256" key="5">
    <source>
        <dbReference type="PROSITE-ProRule" id="PRU10141"/>
    </source>
</evidence>
<dbReference type="EMBL" id="JACJIA010000003">
    <property type="protein sequence ID" value="MBA8951388.1"/>
    <property type="molecule type" value="Genomic_DNA"/>
</dbReference>
<keyword evidence="1" id="KW-0808">Transferase</keyword>
<dbReference type="PROSITE" id="PS00107">
    <property type="entry name" value="PROTEIN_KINASE_ATP"/>
    <property type="match status" value="1"/>
</dbReference>
<evidence type="ECO:0000259" key="8">
    <source>
        <dbReference type="PROSITE" id="PS50011"/>
    </source>
</evidence>
<keyword evidence="7" id="KW-0812">Transmembrane</keyword>
<gene>
    <name evidence="9" type="ORF">HNR61_003019</name>
</gene>
<evidence type="ECO:0000256" key="7">
    <source>
        <dbReference type="SAM" id="Phobius"/>
    </source>
</evidence>
<feature type="domain" description="Protein kinase" evidence="8">
    <location>
        <begin position="29"/>
        <end position="286"/>
    </location>
</feature>
<dbReference type="InterPro" id="IPR011009">
    <property type="entry name" value="Kinase-like_dom_sf"/>
</dbReference>
<evidence type="ECO:0000256" key="6">
    <source>
        <dbReference type="SAM" id="MobiDB-lite"/>
    </source>
</evidence>
<dbReference type="Gene3D" id="1.10.510.10">
    <property type="entry name" value="Transferase(Phosphotransferase) domain 1"/>
    <property type="match status" value="1"/>
</dbReference>
<comment type="caution">
    <text evidence="9">The sequence shown here is derived from an EMBL/GenBank/DDBJ whole genome shotgun (WGS) entry which is preliminary data.</text>
</comment>
<keyword evidence="3" id="KW-0418">Kinase</keyword>
<evidence type="ECO:0000256" key="2">
    <source>
        <dbReference type="ARBA" id="ARBA00022741"/>
    </source>
</evidence>
<feature type="region of interest" description="Disordered" evidence="6">
    <location>
        <begin position="269"/>
        <end position="315"/>
    </location>
</feature>
<dbReference type="PROSITE" id="PS00108">
    <property type="entry name" value="PROTEIN_KINASE_ST"/>
    <property type="match status" value="1"/>
</dbReference>
<dbReference type="GO" id="GO:0005524">
    <property type="term" value="F:ATP binding"/>
    <property type="evidence" value="ECO:0007669"/>
    <property type="project" value="UniProtKB-UniRule"/>
</dbReference>
<dbReference type="AlphaFoldDB" id="A0A7W3QLV7"/>
<dbReference type="RefSeq" id="WP_220509321.1">
    <property type="nucleotide sequence ID" value="NZ_BAAALP010000004.1"/>
</dbReference>
<feature type="transmembrane region" description="Helical" evidence="7">
    <location>
        <begin position="356"/>
        <end position="376"/>
    </location>
</feature>
<dbReference type="PANTHER" id="PTHR43289:SF34">
    <property type="entry name" value="SERINE_THREONINE-PROTEIN KINASE YBDM-RELATED"/>
    <property type="match status" value="1"/>
</dbReference>
<proteinExistence type="predicted"/>
<keyword evidence="7" id="KW-1133">Transmembrane helix</keyword>
<dbReference type="SUPFAM" id="SSF56112">
    <property type="entry name" value="Protein kinase-like (PK-like)"/>
    <property type="match status" value="1"/>
</dbReference>
<evidence type="ECO:0000256" key="1">
    <source>
        <dbReference type="ARBA" id="ARBA00022679"/>
    </source>
</evidence>
<feature type="transmembrane region" description="Helical" evidence="7">
    <location>
        <begin position="327"/>
        <end position="350"/>
    </location>
</feature>
<dbReference type="Proteomes" id="UP000572680">
    <property type="component" value="Unassembled WGS sequence"/>
</dbReference>
<dbReference type="Pfam" id="PF00069">
    <property type="entry name" value="Pkinase"/>
    <property type="match status" value="1"/>
</dbReference>
<dbReference type="InterPro" id="IPR008271">
    <property type="entry name" value="Ser/Thr_kinase_AS"/>
</dbReference>
<dbReference type="InterPro" id="IPR017441">
    <property type="entry name" value="Protein_kinase_ATP_BS"/>
</dbReference>
<dbReference type="Gene3D" id="3.30.200.20">
    <property type="entry name" value="Phosphorylase Kinase, domain 1"/>
    <property type="match status" value="1"/>
</dbReference>
<dbReference type="CDD" id="cd14014">
    <property type="entry name" value="STKc_PknB_like"/>
    <property type="match status" value="1"/>
</dbReference>
<dbReference type="PROSITE" id="PS50011">
    <property type="entry name" value="PROTEIN_KINASE_DOM"/>
    <property type="match status" value="1"/>
</dbReference>
<name>A0A7W3QLV7_ACTNM</name>
<dbReference type="InterPro" id="IPR000719">
    <property type="entry name" value="Prot_kinase_dom"/>
</dbReference>
<evidence type="ECO:0000313" key="9">
    <source>
        <dbReference type="EMBL" id="MBA8951388.1"/>
    </source>
</evidence>
<accession>A0A7W3QLV7</accession>
<evidence type="ECO:0000313" key="10">
    <source>
        <dbReference type="Proteomes" id="UP000572680"/>
    </source>
</evidence>
<protein>
    <recommendedName>
        <fullName evidence="8">Protein kinase domain-containing protein</fullName>
    </recommendedName>
</protein>
<sequence length="493" mass="53154">MRLFPPSEGRRCPPVHALSPTDPRQVGRYRLEARLGGGGMGEVFLGRSPGGRAVAVKVIRPELARDPEFRRRFAAEVEAARRVGGFHTAQIVAADPHADPPWLVTAYISGPSLAEVLAGHGALPERSLVALGAGLAEALEAVHAAGIVHRDLKPSNILLLDDGPRVIDFGIARALDATALTRPGAAPGTPGFMAPEQIARGEVETAADVFALGMVLCHAAGVRPFGEGATHALLYRVVHEEPRLDGVPEALRDVLRACLAKRPEDRPTPGDLLDRFAGADPGDGWLPDGPIREMVTLRDTPPPPSQSQPQATPAPEWARFTGIKAKLAAGILFDLLCLPVALFILVGAVASMGDEGSSVLTLGIILLLGAGSLWLGRDAYLRLRALSRPYELFIGTNGIRLRYGGQDTGYGWWEIRRVALRRSGGHLALAVLPAPEVPRPRYRNPVFRPYLERAGVDDEPWIVLSRLADLHTGREPLEQALSRYAGRRWSPER</sequence>
<keyword evidence="2 5" id="KW-0547">Nucleotide-binding</keyword>
<keyword evidence="10" id="KW-1185">Reference proteome</keyword>
<evidence type="ECO:0000256" key="3">
    <source>
        <dbReference type="ARBA" id="ARBA00022777"/>
    </source>
</evidence>
<dbReference type="SMART" id="SM00220">
    <property type="entry name" value="S_TKc"/>
    <property type="match status" value="1"/>
</dbReference>
<feature type="binding site" evidence="5">
    <location>
        <position position="57"/>
    </location>
    <ligand>
        <name>ATP</name>
        <dbReference type="ChEBI" id="CHEBI:30616"/>
    </ligand>
</feature>
<keyword evidence="7" id="KW-0472">Membrane</keyword>
<organism evidence="9 10">
    <name type="scientific">Actinomadura namibiensis</name>
    <dbReference type="NCBI Taxonomy" id="182080"/>
    <lineage>
        <taxon>Bacteria</taxon>
        <taxon>Bacillati</taxon>
        <taxon>Actinomycetota</taxon>
        <taxon>Actinomycetes</taxon>
        <taxon>Streptosporangiales</taxon>
        <taxon>Thermomonosporaceae</taxon>
        <taxon>Actinomadura</taxon>
    </lineage>
</organism>
<keyword evidence="4 5" id="KW-0067">ATP-binding</keyword>
<feature type="region of interest" description="Disordered" evidence="6">
    <location>
        <begin position="1"/>
        <end position="23"/>
    </location>
</feature>
<dbReference type="GO" id="GO:0004674">
    <property type="term" value="F:protein serine/threonine kinase activity"/>
    <property type="evidence" value="ECO:0007669"/>
    <property type="project" value="TreeGrafter"/>
</dbReference>